<dbReference type="Pfam" id="PF13187">
    <property type="entry name" value="Fer4_9"/>
    <property type="match status" value="1"/>
</dbReference>
<evidence type="ECO:0000313" key="15">
    <source>
        <dbReference type="Proteomes" id="UP000010793"/>
    </source>
</evidence>
<dbReference type="GO" id="GO:0005886">
    <property type="term" value="C:plasma membrane"/>
    <property type="evidence" value="ECO:0007669"/>
    <property type="project" value="UniProtKB-SubCell"/>
</dbReference>
<proteinExistence type="inferred from homology"/>
<evidence type="ECO:0000259" key="12">
    <source>
        <dbReference type="PROSITE" id="PS51379"/>
    </source>
</evidence>
<evidence type="ECO:0000259" key="13">
    <source>
        <dbReference type="PROSITE" id="PS51656"/>
    </source>
</evidence>
<evidence type="ECO:0000313" key="14">
    <source>
        <dbReference type="EMBL" id="AGA66380.1"/>
    </source>
</evidence>
<feature type="region of interest" description="Hydrophobic" evidence="10">
    <location>
        <begin position="1"/>
        <end position="27"/>
    </location>
</feature>
<keyword evidence="1 10" id="KW-0813">Transport</keyword>
<feature type="binding site" evidence="10">
    <location>
        <position position="173"/>
    </location>
    <ligand>
        <name>[4Fe-4S] cluster</name>
        <dbReference type="ChEBI" id="CHEBI:49883"/>
        <label>3</label>
    </ligand>
</feature>
<feature type="transmembrane region" description="Helical" evidence="11">
    <location>
        <begin position="6"/>
        <end position="25"/>
    </location>
</feature>
<name>A0A3B6VKI9_BRAPL</name>
<dbReference type="Pfam" id="PF04060">
    <property type="entry name" value="FeS"/>
    <property type="match status" value="1"/>
</dbReference>
<evidence type="ECO:0000256" key="8">
    <source>
        <dbReference type="ARBA" id="ARBA00023014"/>
    </source>
</evidence>
<evidence type="ECO:0000256" key="9">
    <source>
        <dbReference type="ARBA" id="ARBA00023136"/>
    </source>
</evidence>
<keyword evidence="3 10" id="KW-0479">Metal-binding</keyword>
<accession>A0A3B6VKI9</accession>
<keyword evidence="11" id="KW-0812">Transmembrane</keyword>
<evidence type="ECO:0000256" key="6">
    <source>
        <dbReference type="ARBA" id="ARBA00022982"/>
    </source>
</evidence>
<dbReference type="PANTHER" id="PTHR43560">
    <property type="entry name" value="ION-TRANSLOCATING OXIDOREDUCTASE COMPLEX SUBUNIT B"/>
    <property type="match status" value="1"/>
</dbReference>
<comment type="subcellular location">
    <subcellularLocation>
        <location evidence="10">Cell membrane</location>
    </subcellularLocation>
</comment>
<dbReference type="NCBIfam" id="TIGR01944">
    <property type="entry name" value="rnfB"/>
    <property type="match status" value="1"/>
</dbReference>
<comment type="cofactor">
    <cofactor evidence="10">
        <name>[4Fe-4S] cluster</name>
        <dbReference type="ChEBI" id="CHEBI:49883"/>
    </cofactor>
    <text evidence="10">Binds 3 [4Fe-4S] clusters.</text>
</comment>
<feature type="binding site" evidence="10">
    <location>
        <position position="138"/>
    </location>
    <ligand>
        <name>[4Fe-4S] cluster</name>
        <dbReference type="ChEBI" id="CHEBI:49883"/>
        <label>2</label>
    </ligand>
</feature>
<reference evidence="14 15" key="1">
    <citation type="journal article" date="2013" name="Genome Announc.">
        <title>Complete Genome Sequence of the Porcine Strain Brachyspira pilosicoli P43/6/78(T.).</title>
        <authorList>
            <person name="Lin C."/>
            <person name="den Bakker H.C."/>
            <person name="Suzuki H."/>
            <person name="Lefebure T."/>
            <person name="Ponnala L."/>
            <person name="Sun Q."/>
            <person name="Stanhope M.J."/>
            <person name="Wiedmann M."/>
            <person name="Duhamel G.E."/>
        </authorList>
    </citation>
    <scope>NUCLEOTIDE SEQUENCE [LARGE SCALE GENOMIC DNA]</scope>
    <source>
        <strain evidence="14 15">P43/6/78</strain>
    </source>
</reference>
<dbReference type="GO" id="GO:0046872">
    <property type="term" value="F:metal ion binding"/>
    <property type="evidence" value="ECO:0007669"/>
    <property type="project" value="UniProtKB-KW"/>
</dbReference>
<dbReference type="InterPro" id="IPR017896">
    <property type="entry name" value="4Fe4S_Fe-S-bd"/>
</dbReference>
<keyword evidence="4 10" id="KW-0677">Repeat</keyword>
<sequence>MVTSILVASISSALIALILAVLLIFSSKIFRVEVDERVTEVTEMLPGANCGGCGYPGCAQFAKALVADEAPVDGCSVGGAATAEAVAKYLGKVTPPQKERTRAYIFCHGHKDIAKSSQVYNGAQTCVSAVMAGGNKDCSYGCVGFYDCMKACDFGAIIKDEKTGMPVIVEDKCVSCNACVKACPQKLIEIHPVSQKFHVYCKSKDKGPIAKKACDRACIGCSICVKNTKEGGMRMDNNLAIVNYEDYAITEESIAKCPTKAITDERVNSVVNL</sequence>
<dbReference type="EC" id="7.-.-.-" evidence="10"/>
<dbReference type="Gene3D" id="1.10.15.40">
    <property type="entry name" value="Electron transport complex subunit B, putative Fe-S cluster"/>
    <property type="match status" value="1"/>
</dbReference>
<dbReference type="RefSeq" id="WP_015274380.1">
    <property type="nucleotide sequence ID" value="NC_019908.1"/>
</dbReference>
<comment type="function">
    <text evidence="10">Part of a membrane-bound complex that couples electron transfer with translocation of ions across the membrane.</text>
</comment>
<keyword evidence="9 10" id="KW-0472">Membrane</keyword>
<dbReference type="InterPro" id="IPR050395">
    <property type="entry name" value="4Fe4S_Ferredoxin_RnfB"/>
</dbReference>
<evidence type="ECO:0000256" key="4">
    <source>
        <dbReference type="ARBA" id="ARBA00022737"/>
    </source>
</evidence>
<dbReference type="PANTHER" id="PTHR43560:SF1">
    <property type="entry name" value="ION-TRANSLOCATING OXIDOREDUCTASE COMPLEX SUBUNIT B"/>
    <property type="match status" value="1"/>
</dbReference>
<dbReference type="AlphaFoldDB" id="A0A3B6VKI9"/>
<keyword evidence="15" id="KW-1185">Reference proteome</keyword>
<dbReference type="PROSITE" id="PS51379">
    <property type="entry name" value="4FE4S_FER_2"/>
    <property type="match status" value="1"/>
</dbReference>
<feature type="binding site" evidence="10">
    <location>
        <position position="176"/>
    </location>
    <ligand>
        <name>[4Fe-4S] cluster</name>
        <dbReference type="ChEBI" id="CHEBI:49883"/>
        <label>3</label>
    </ligand>
</feature>
<dbReference type="SUPFAM" id="SSF54862">
    <property type="entry name" value="4Fe-4S ferredoxins"/>
    <property type="match status" value="2"/>
</dbReference>
<dbReference type="PROSITE" id="PS51656">
    <property type="entry name" value="4FE4S"/>
    <property type="match status" value="1"/>
</dbReference>
<dbReference type="Gene3D" id="3.30.70.20">
    <property type="match status" value="1"/>
</dbReference>
<dbReference type="EMBL" id="CP002873">
    <property type="protein sequence ID" value="AGA66380.1"/>
    <property type="molecule type" value="Genomic_DNA"/>
</dbReference>
<evidence type="ECO:0000256" key="7">
    <source>
        <dbReference type="ARBA" id="ARBA00023004"/>
    </source>
</evidence>
<feature type="domain" description="4Fe-4S ferredoxin-type" evidence="12">
    <location>
        <begin position="164"/>
        <end position="193"/>
    </location>
</feature>
<keyword evidence="6 10" id="KW-0249">Electron transport</keyword>
<dbReference type="Proteomes" id="UP000010793">
    <property type="component" value="Chromosome"/>
</dbReference>
<evidence type="ECO:0000256" key="2">
    <source>
        <dbReference type="ARBA" id="ARBA00022485"/>
    </source>
</evidence>
<comment type="caution">
    <text evidence="10">Lacks conserved residue(s) required for the propagation of feature annotation.</text>
</comment>
<keyword evidence="2 10" id="KW-0004">4Fe-4S</keyword>
<feature type="binding site" evidence="10">
    <location>
        <position position="50"/>
    </location>
    <ligand>
        <name>[4Fe-4S] cluster</name>
        <dbReference type="ChEBI" id="CHEBI:49883"/>
        <label>1</label>
    </ligand>
</feature>
<dbReference type="InterPro" id="IPR010207">
    <property type="entry name" value="Elect_transpt_cplx_RnfB/RsxB"/>
</dbReference>
<feature type="binding site" evidence="10">
    <location>
        <position position="179"/>
    </location>
    <ligand>
        <name>[4Fe-4S] cluster</name>
        <dbReference type="ChEBI" id="CHEBI:49883"/>
        <label>3</label>
    </ligand>
</feature>
<comment type="similarity">
    <text evidence="10">Belongs to the 4Fe4S bacterial-type ferredoxin family. RnfB subfamily.</text>
</comment>
<dbReference type="InterPro" id="IPR007202">
    <property type="entry name" value="4Fe-4S_dom"/>
</dbReference>
<dbReference type="GO" id="GO:0051539">
    <property type="term" value="F:4 iron, 4 sulfur cluster binding"/>
    <property type="evidence" value="ECO:0007669"/>
    <property type="project" value="UniProtKB-UniRule"/>
</dbReference>
<keyword evidence="8 10" id="KW-0411">Iron-sulfur</keyword>
<protein>
    <recommendedName>
        <fullName evidence="10">Ion-translocating oxidoreductase complex subunit B</fullName>
        <ecNumber evidence="10">7.-.-.-</ecNumber>
    </recommendedName>
    <alternativeName>
        <fullName evidence="10">Rnf electron transport complex subunit B</fullName>
    </alternativeName>
</protein>
<feature type="domain" description="4Fe-4S" evidence="13">
    <location>
        <begin position="33"/>
        <end position="92"/>
    </location>
</feature>
<feature type="binding site" evidence="10">
    <location>
        <position position="58"/>
    </location>
    <ligand>
        <name>[4Fe-4S] cluster</name>
        <dbReference type="ChEBI" id="CHEBI:49883"/>
        <label>1</label>
    </ligand>
</feature>
<feature type="binding site" evidence="10">
    <location>
        <position position="75"/>
    </location>
    <ligand>
        <name>[4Fe-4S] cluster</name>
        <dbReference type="ChEBI" id="CHEBI:49883"/>
        <label>1</label>
    </ligand>
</feature>
<keyword evidence="11" id="KW-1133">Transmembrane helix</keyword>
<keyword evidence="7 10" id="KW-0408">Iron</keyword>
<evidence type="ECO:0000256" key="10">
    <source>
        <dbReference type="HAMAP-Rule" id="MF_00463"/>
    </source>
</evidence>
<dbReference type="PROSITE" id="PS00198">
    <property type="entry name" value="4FE4S_FER_1"/>
    <property type="match status" value="1"/>
</dbReference>
<dbReference type="KEGG" id="bpip:BPP43_05670"/>
<organism evidence="14 15">
    <name type="scientific">Brachyspira pilosicoli P43/6/78</name>
    <dbReference type="NCBI Taxonomy" id="1042417"/>
    <lineage>
        <taxon>Bacteria</taxon>
        <taxon>Pseudomonadati</taxon>
        <taxon>Spirochaetota</taxon>
        <taxon>Spirochaetia</taxon>
        <taxon>Brachyspirales</taxon>
        <taxon>Brachyspiraceae</taxon>
        <taxon>Brachyspira</taxon>
    </lineage>
</organism>
<feature type="binding site" evidence="10">
    <location>
        <position position="152"/>
    </location>
    <ligand>
        <name>[4Fe-4S] cluster</name>
        <dbReference type="ChEBI" id="CHEBI:49883"/>
        <label>3</label>
    </ligand>
</feature>
<evidence type="ECO:0000256" key="11">
    <source>
        <dbReference type="SAM" id="Phobius"/>
    </source>
</evidence>
<feature type="binding site" evidence="10">
    <location>
        <position position="148"/>
    </location>
    <ligand>
        <name>[4Fe-4S] cluster</name>
        <dbReference type="ChEBI" id="CHEBI:49883"/>
        <label>2</label>
    </ligand>
</feature>
<keyword evidence="5 10" id="KW-1278">Translocase</keyword>
<keyword evidence="10" id="KW-1003">Cell membrane</keyword>
<dbReference type="InterPro" id="IPR017900">
    <property type="entry name" value="4Fe4S_Fe_S_CS"/>
</dbReference>
<dbReference type="GO" id="GO:0022900">
    <property type="term" value="P:electron transport chain"/>
    <property type="evidence" value="ECO:0007669"/>
    <property type="project" value="UniProtKB-UniRule"/>
</dbReference>
<dbReference type="HAMAP" id="MF_00463">
    <property type="entry name" value="RsxB_RnfB"/>
    <property type="match status" value="1"/>
</dbReference>
<evidence type="ECO:0000256" key="3">
    <source>
        <dbReference type="ARBA" id="ARBA00022723"/>
    </source>
</evidence>
<dbReference type="GO" id="GO:0009055">
    <property type="term" value="F:electron transfer activity"/>
    <property type="evidence" value="ECO:0007669"/>
    <property type="project" value="InterPro"/>
</dbReference>
<feature type="binding site" evidence="10">
    <location>
        <position position="142"/>
    </location>
    <ligand>
        <name>[4Fe-4S] cluster</name>
        <dbReference type="ChEBI" id="CHEBI:49883"/>
        <label>2</label>
    </ligand>
</feature>
<evidence type="ECO:0000256" key="5">
    <source>
        <dbReference type="ARBA" id="ARBA00022967"/>
    </source>
</evidence>
<feature type="binding site" evidence="10">
    <location>
        <position position="53"/>
    </location>
    <ligand>
        <name>[4Fe-4S] cluster</name>
        <dbReference type="ChEBI" id="CHEBI:49883"/>
        <label>1</label>
    </ligand>
</feature>
<gene>
    <name evidence="10" type="primary">rnfB</name>
    <name evidence="14" type="ORF">BPP43_05670</name>
</gene>
<evidence type="ECO:0000256" key="1">
    <source>
        <dbReference type="ARBA" id="ARBA00022448"/>
    </source>
</evidence>
<comment type="subunit">
    <text evidence="10">The complex is composed of six subunits: RnfA, RnfB, RnfC, RnfD, RnfE and RnfG.</text>
</comment>
<feature type="binding site" evidence="10">
    <location>
        <position position="183"/>
    </location>
    <ligand>
        <name>[4Fe-4S] cluster</name>
        <dbReference type="ChEBI" id="CHEBI:49883"/>
        <label>2</label>
    </ligand>
</feature>